<protein>
    <submittedName>
        <fullName evidence="1">Uncharacterized protein</fullName>
    </submittedName>
</protein>
<dbReference type="EMBL" id="CABWLH010000010">
    <property type="protein sequence ID" value="VXC02368.1"/>
    <property type="molecule type" value="Genomic_DNA"/>
</dbReference>
<reference evidence="1 2" key="1">
    <citation type="submission" date="2019-10" db="EMBL/GenBank/DDBJ databases">
        <authorList>
            <person name="Karimi E."/>
        </authorList>
    </citation>
    <scope>NUCLEOTIDE SEQUENCE [LARGE SCALE GENOMIC DNA]</scope>
    <source>
        <strain evidence="1">Bacillus sp. 348</strain>
    </source>
</reference>
<accession>A0A653V8C9</accession>
<organism evidence="1 2">
    <name type="scientific">Bacillus altitudinis</name>
    <dbReference type="NCBI Taxonomy" id="293387"/>
    <lineage>
        <taxon>Bacteria</taxon>
        <taxon>Bacillati</taxon>
        <taxon>Bacillota</taxon>
        <taxon>Bacilli</taxon>
        <taxon>Bacillales</taxon>
        <taxon>Bacillaceae</taxon>
        <taxon>Bacillus</taxon>
    </lineage>
</organism>
<proteinExistence type="predicted"/>
<evidence type="ECO:0000313" key="1">
    <source>
        <dbReference type="EMBL" id="VXC02368.1"/>
    </source>
</evidence>
<name>A0A653V8C9_BACAB</name>
<dbReference type="AlphaFoldDB" id="A0A653V8C9"/>
<dbReference type="Proteomes" id="UP000433089">
    <property type="component" value="Unassembled WGS sequence"/>
</dbReference>
<gene>
    <name evidence="1" type="ORF">BACI348_50067</name>
</gene>
<sequence>MFIYVNKARINIPNKSIREIAWKVDIRLTPFLSGDEPDTLEQSRSIVRIILYMKRLESTFKKWMCFFVFKKQIKGSF</sequence>
<evidence type="ECO:0000313" key="2">
    <source>
        <dbReference type="Proteomes" id="UP000433089"/>
    </source>
</evidence>